<reference evidence="3" key="1">
    <citation type="journal article" date="2019" name="Int. J. Syst. Evol. Microbiol.">
        <title>The Global Catalogue of Microorganisms (GCM) 10K type strain sequencing project: providing services to taxonomists for standard genome sequencing and annotation.</title>
        <authorList>
            <consortium name="The Broad Institute Genomics Platform"/>
            <consortium name="The Broad Institute Genome Sequencing Center for Infectious Disease"/>
            <person name="Wu L."/>
            <person name="Ma J."/>
        </authorList>
    </citation>
    <scope>NUCLEOTIDE SEQUENCE [LARGE SCALE GENOMIC DNA]</scope>
    <source>
        <strain evidence="3">CGMCC 1.15905</strain>
    </source>
</reference>
<evidence type="ECO:0000313" key="2">
    <source>
        <dbReference type="EMBL" id="GGA81389.1"/>
    </source>
</evidence>
<organism evidence="2 3">
    <name type="scientific">Arenimonas soli</name>
    <dbReference type="NCBI Taxonomy" id="2269504"/>
    <lineage>
        <taxon>Bacteria</taxon>
        <taxon>Pseudomonadati</taxon>
        <taxon>Pseudomonadota</taxon>
        <taxon>Gammaproteobacteria</taxon>
        <taxon>Lysobacterales</taxon>
        <taxon>Lysobacteraceae</taxon>
        <taxon>Arenimonas</taxon>
    </lineage>
</organism>
<evidence type="ECO:0000256" key="1">
    <source>
        <dbReference type="SAM" id="Phobius"/>
    </source>
</evidence>
<proteinExistence type="predicted"/>
<keyword evidence="1" id="KW-1133">Transmembrane helix</keyword>
<accession>A0ABQ1HLT8</accession>
<dbReference type="RefSeq" id="WP_188663652.1">
    <property type="nucleotide sequence ID" value="NZ_BMKC01000002.1"/>
</dbReference>
<dbReference type="Proteomes" id="UP000623419">
    <property type="component" value="Unassembled WGS sequence"/>
</dbReference>
<feature type="transmembrane region" description="Helical" evidence="1">
    <location>
        <begin position="76"/>
        <end position="101"/>
    </location>
</feature>
<keyword evidence="1" id="KW-0812">Transmembrane</keyword>
<gene>
    <name evidence="2" type="ORF">GCM10011521_19680</name>
</gene>
<protein>
    <submittedName>
        <fullName evidence="2">Uncharacterized protein</fullName>
    </submittedName>
</protein>
<dbReference type="EMBL" id="BMKC01000002">
    <property type="protein sequence ID" value="GGA81389.1"/>
    <property type="molecule type" value="Genomic_DNA"/>
</dbReference>
<sequence length="139" mass="14693">MHDDPNRLEMRLQQAAEHEGETPGLPPDAVQAYRRVYKAVREAPMPAATEGFATRLEALTRDHDEQAGVETGFVRAAALAAPVVLGAAAAPVAALLPSALFDRLGPLPWTLVAAIATAAAVAWGIDRLCRPLTAKPAPR</sequence>
<evidence type="ECO:0000313" key="3">
    <source>
        <dbReference type="Proteomes" id="UP000623419"/>
    </source>
</evidence>
<keyword evidence="3" id="KW-1185">Reference proteome</keyword>
<keyword evidence="1" id="KW-0472">Membrane</keyword>
<feature type="transmembrane region" description="Helical" evidence="1">
    <location>
        <begin position="107"/>
        <end position="125"/>
    </location>
</feature>
<name>A0ABQ1HLT8_9GAMM</name>
<comment type="caution">
    <text evidence="2">The sequence shown here is derived from an EMBL/GenBank/DDBJ whole genome shotgun (WGS) entry which is preliminary data.</text>
</comment>